<keyword evidence="3" id="KW-1185">Reference proteome</keyword>
<feature type="domain" description="Rhamnogalacturonase A/B/Epimerase-like pectate lyase" evidence="1">
    <location>
        <begin position="98"/>
        <end position="330"/>
    </location>
</feature>
<dbReference type="OrthoDB" id="2501352at2"/>
<dbReference type="InterPro" id="IPR012334">
    <property type="entry name" value="Pectin_lyas_fold"/>
</dbReference>
<dbReference type="Gene3D" id="2.160.20.10">
    <property type="entry name" value="Single-stranded right-handed beta-helix, Pectin lyase-like"/>
    <property type="match status" value="1"/>
</dbReference>
<sequence>MNQEQMIRQKIAFIFPSYASPIKKQNAIDETEKIFRTLAGKLAEQKKGWLTVNGFSNRKTDFTTEPPVLVSKEGEIFPLWKMVLDVEMDWLKKNIKTVSVLDYGALGDGRTDCTLAFKKAVSSGYRRVIVPPGNYVVKGIRLPSHTELIGSGPNQTVLTLHKKAPKKTRLITNQHHVKGNHHIRIEGMTLDWNSARLSSTEKTASGGTYSSGITLAQVKYGIVRNVNVIDPGLHGIDVTSPMYNYFGDGLRAKGGSQFVWLDGIETSGFGDDGITTHHSDHIFISNSYAHHPSGRAHKKGYSNSNGIEIDDGSQHVTLANNFTAFCFGGIEIKAHQTSSAASDVQIIGHYSRQDNRSYNFRHIGHHQGEDEYSVSAFGIRATFLAADCPQKTDLYAASTPRALVVSAYQKVAINHFFALTKIDESSDKIALSIQYRAGEVAVRHIELKNYERSIKPIRIGKETGRVQIDQLE</sequence>
<dbReference type="InterPro" id="IPR006626">
    <property type="entry name" value="PbH1"/>
</dbReference>
<dbReference type="EMBL" id="FNJW01000008">
    <property type="protein sequence ID" value="SDQ40362.1"/>
    <property type="molecule type" value="Genomic_DNA"/>
</dbReference>
<reference evidence="3" key="1">
    <citation type="submission" date="2016-10" db="EMBL/GenBank/DDBJ databases">
        <authorList>
            <person name="Varghese N."/>
            <person name="Submissions S."/>
        </authorList>
    </citation>
    <scope>NUCLEOTIDE SEQUENCE [LARGE SCALE GENOMIC DNA]</scope>
    <source>
        <strain evidence="3">MPL-11</strain>
    </source>
</reference>
<dbReference type="RefSeq" id="WP_035021357.1">
    <property type="nucleotide sequence ID" value="NZ_FNJW01000008.1"/>
</dbReference>
<organism evidence="2 3">
    <name type="scientific">Carnobacterium viridans</name>
    <dbReference type="NCBI Taxonomy" id="174587"/>
    <lineage>
        <taxon>Bacteria</taxon>
        <taxon>Bacillati</taxon>
        <taxon>Bacillota</taxon>
        <taxon>Bacilli</taxon>
        <taxon>Lactobacillales</taxon>
        <taxon>Carnobacteriaceae</taxon>
        <taxon>Carnobacterium</taxon>
    </lineage>
</organism>
<dbReference type="InterPro" id="IPR024535">
    <property type="entry name" value="RHGA/B-epi-like_pectate_lyase"/>
</dbReference>
<evidence type="ECO:0000313" key="3">
    <source>
        <dbReference type="Proteomes" id="UP000199481"/>
    </source>
</evidence>
<protein>
    <submittedName>
        <fullName evidence="2">Pectate lyase superfamily protein</fullName>
    </submittedName>
</protein>
<evidence type="ECO:0000313" key="2">
    <source>
        <dbReference type="EMBL" id="SDQ40362.1"/>
    </source>
</evidence>
<keyword evidence="2" id="KW-0456">Lyase</keyword>
<dbReference type="SMART" id="SM00710">
    <property type="entry name" value="PbH1"/>
    <property type="match status" value="5"/>
</dbReference>
<accession>A0A1H1AL59</accession>
<dbReference type="Pfam" id="PF12708">
    <property type="entry name" value="Pect-lyase_RHGA_epim"/>
    <property type="match status" value="1"/>
</dbReference>
<dbReference type="AlphaFoldDB" id="A0A1H1AL59"/>
<gene>
    <name evidence="2" type="ORF">SAMN04487752_2147</name>
</gene>
<dbReference type="GO" id="GO:0016829">
    <property type="term" value="F:lyase activity"/>
    <property type="evidence" value="ECO:0007669"/>
    <property type="project" value="UniProtKB-KW"/>
</dbReference>
<name>A0A1H1AL59_9LACT</name>
<evidence type="ECO:0000259" key="1">
    <source>
        <dbReference type="Pfam" id="PF12708"/>
    </source>
</evidence>
<proteinExistence type="predicted"/>
<dbReference type="InterPro" id="IPR011050">
    <property type="entry name" value="Pectin_lyase_fold/virulence"/>
</dbReference>
<dbReference type="SUPFAM" id="SSF51126">
    <property type="entry name" value="Pectin lyase-like"/>
    <property type="match status" value="1"/>
</dbReference>
<dbReference type="Proteomes" id="UP000199481">
    <property type="component" value="Unassembled WGS sequence"/>
</dbReference>